<dbReference type="PANTHER" id="PTHR43205">
    <property type="entry name" value="PROSTAGLANDIN REDUCTASE"/>
    <property type="match status" value="1"/>
</dbReference>
<keyword evidence="5" id="KW-1185">Reference proteome</keyword>
<dbReference type="EMBL" id="RBDX01000003">
    <property type="protein sequence ID" value="RKN11445.1"/>
    <property type="molecule type" value="Genomic_DNA"/>
</dbReference>
<dbReference type="EMBL" id="RBDY01000002">
    <property type="protein sequence ID" value="RKN26535.1"/>
    <property type="molecule type" value="Genomic_DNA"/>
</dbReference>
<dbReference type="Pfam" id="PF00107">
    <property type="entry name" value="ADH_zinc_N"/>
    <property type="match status" value="1"/>
</dbReference>
<sequence>MSHAATHHREVRLAARPQGPLNEGHFEIATVPVPEPGPGQALVRNRLMAVYASMRTLMNEEPGLPMPRFALGEPLHGLAIGEVVDAPGAPAGSGLVPGALVQHRRGWREFAVVEAADALPVADGPHDDPAAYLSMGPTAWIGVTAGAEVRAGDTVFVSAAAGSVGSFAGQLARLRGAERVIGSTSSAAKGEILVRELGYDAAVLRGAGPIEDQLRAAAPEGIDAVLDLVGGEQLCAALALANRRARVALLGAMSGQASGGTTAPVELDTFDLISRGIVIRGMPGLDHAHLVPEAHREIGRGLRDGTLTFPHARLKGIERAPQALNELLEGRHVGSVLVEL</sequence>
<dbReference type="RefSeq" id="WP_120695416.1">
    <property type="nucleotide sequence ID" value="NZ_RBDX01000003.1"/>
</dbReference>
<dbReference type="PANTHER" id="PTHR43205:SF7">
    <property type="entry name" value="PROSTAGLANDIN REDUCTASE 1"/>
    <property type="match status" value="1"/>
</dbReference>
<dbReference type="Gene3D" id="3.90.180.10">
    <property type="entry name" value="Medium-chain alcohol dehydrogenases, catalytic domain"/>
    <property type="match status" value="1"/>
</dbReference>
<dbReference type="CDD" id="cd05288">
    <property type="entry name" value="PGDH"/>
    <property type="match status" value="1"/>
</dbReference>
<dbReference type="InterPro" id="IPR041694">
    <property type="entry name" value="ADH_N_2"/>
</dbReference>
<dbReference type="Proteomes" id="UP000268652">
    <property type="component" value="Unassembled WGS sequence"/>
</dbReference>
<evidence type="ECO:0000313" key="4">
    <source>
        <dbReference type="EMBL" id="RKN26535.1"/>
    </source>
</evidence>
<evidence type="ECO:0000313" key="6">
    <source>
        <dbReference type="Proteomes" id="UP000275024"/>
    </source>
</evidence>
<dbReference type="Gene3D" id="3.40.50.720">
    <property type="entry name" value="NAD(P)-binding Rossmann-like Domain"/>
    <property type="match status" value="1"/>
</dbReference>
<evidence type="ECO:0000313" key="5">
    <source>
        <dbReference type="Proteomes" id="UP000268652"/>
    </source>
</evidence>
<feature type="domain" description="Enoyl reductase (ER)" evidence="2">
    <location>
        <begin position="19"/>
        <end position="338"/>
    </location>
</feature>
<proteinExistence type="predicted"/>
<dbReference type="InterPro" id="IPR011032">
    <property type="entry name" value="GroES-like_sf"/>
</dbReference>
<protein>
    <submittedName>
        <fullName evidence="3">NADP-dependent oxidoreductase</fullName>
    </submittedName>
</protein>
<dbReference type="OrthoDB" id="9805663at2"/>
<name>A0A3A9WEK6_9ACTN</name>
<dbReference type="InterPro" id="IPR045010">
    <property type="entry name" value="MDR_fam"/>
</dbReference>
<dbReference type="SUPFAM" id="SSF51735">
    <property type="entry name" value="NAD(P)-binding Rossmann-fold domains"/>
    <property type="match status" value="1"/>
</dbReference>
<dbReference type="InterPro" id="IPR020843">
    <property type="entry name" value="ER"/>
</dbReference>
<dbReference type="Pfam" id="PF16884">
    <property type="entry name" value="ADH_N_2"/>
    <property type="match status" value="1"/>
</dbReference>
<dbReference type="AlphaFoldDB" id="A0A3A9WEK6"/>
<dbReference type="InterPro" id="IPR013149">
    <property type="entry name" value="ADH-like_C"/>
</dbReference>
<evidence type="ECO:0000256" key="1">
    <source>
        <dbReference type="ARBA" id="ARBA00023002"/>
    </source>
</evidence>
<reference evidence="5 6" key="1">
    <citation type="submission" date="2018-09" db="EMBL/GenBank/DDBJ databases">
        <title>Streptomyces sp. nov. DS1-2, an endophytic actinomycete isolated from roots of Dendrobium scabrilingue.</title>
        <authorList>
            <person name="Kuncharoen N."/>
            <person name="Kudo T."/>
            <person name="Ohkuma M."/>
            <person name="Yuki M."/>
            <person name="Tanasupawat S."/>
        </authorList>
    </citation>
    <scope>NUCLEOTIDE SEQUENCE [LARGE SCALE GENOMIC DNA]</scope>
    <source>
        <strain evidence="3 6">AZ1-7</strain>
        <strain evidence="4 5">DS1-2</strain>
    </source>
</reference>
<gene>
    <name evidence="4" type="ORF">D7318_03910</name>
    <name evidence="3" type="ORF">D7319_05750</name>
</gene>
<keyword evidence="1" id="KW-0560">Oxidoreductase</keyword>
<organism evidence="3 6">
    <name type="scientific">Streptomyces radicis</name>
    <dbReference type="NCBI Taxonomy" id="1750517"/>
    <lineage>
        <taxon>Bacteria</taxon>
        <taxon>Bacillati</taxon>
        <taxon>Actinomycetota</taxon>
        <taxon>Actinomycetes</taxon>
        <taxon>Kitasatosporales</taxon>
        <taxon>Streptomycetaceae</taxon>
        <taxon>Streptomyces</taxon>
    </lineage>
</organism>
<dbReference type="InterPro" id="IPR036291">
    <property type="entry name" value="NAD(P)-bd_dom_sf"/>
</dbReference>
<dbReference type="SUPFAM" id="SSF50129">
    <property type="entry name" value="GroES-like"/>
    <property type="match status" value="1"/>
</dbReference>
<evidence type="ECO:0000259" key="2">
    <source>
        <dbReference type="SMART" id="SM00829"/>
    </source>
</evidence>
<dbReference type="SMART" id="SM00829">
    <property type="entry name" value="PKS_ER"/>
    <property type="match status" value="1"/>
</dbReference>
<dbReference type="Proteomes" id="UP000275024">
    <property type="component" value="Unassembled WGS sequence"/>
</dbReference>
<dbReference type="GO" id="GO:0016628">
    <property type="term" value="F:oxidoreductase activity, acting on the CH-CH group of donors, NAD or NADP as acceptor"/>
    <property type="evidence" value="ECO:0007669"/>
    <property type="project" value="InterPro"/>
</dbReference>
<comment type="caution">
    <text evidence="3">The sequence shown here is derived from an EMBL/GenBank/DDBJ whole genome shotgun (WGS) entry which is preliminary data.</text>
</comment>
<accession>A0A3A9WEK6</accession>
<evidence type="ECO:0000313" key="3">
    <source>
        <dbReference type="EMBL" id="RKN11445.1"/>
    </source>
</evidence>